<accession>A0A084U7G7</accession>
<feature type="transmembrane region" description="Helical" evidence="1">
    <location>
        <begin position="302"/>
        <end position="335"/>
    </location>
</feature>
<keyword evidence="2" id="KW-0132">Cell division</keyword>
<gene>
    <name evidence="2" type="ORF">EL18_03158</name>
</gene>
<dbReference type="PANTHER" id="PTHR47755">
    <property type="entry name" value="CELL DIVISION PROTEIN FTSX"/>
    <property type="match status" value="1"/>
</dbReference>
<keyword evidence="1" id="KW-0812">Transmembrane</keyword>
<dbReference type="STRING" id="472175.EL18_03158"/>
<organism evidence="2 3">
    <name type="scientific">Nitratireductor basaltis</name>
    <dbReference type="NCBI Taxonomy" id="472175"/>
    <lineage>
        <taxon>Bacteria</taxon>
        <taxon>Pseudomonadati</taxon>
        <taxon>Pseudomonadota</taxon>
        <taxon>Alphaproteobacteria</taxon>
        <taxon>Hyphomicrobiales</taxon>
        <taxon>Phyllobacteriaceae</taxon>
        <taxon>Nitratireductor</taxon>
    </lineage>
</organism>
<keyword evidence="2" id="KW-0131">Cell cycle</keyword>
<evidence type="ECO:0000313" key="2">
    <source>
        <dbReference type="EMBL" id="KFB08903.1"/>
    </source>
</evidence>
<dbReference type="Proteomes" id="UP000053675">
    <property type="component" value="Unassembled WGS sequence"/>
</dbReference>
<proteinExistence type="predicted"/>
<feature type="transmembrane region" description="Helical" evidence="1">
    <location>
        <begin position="257"/>
        <end position="282"/>
    </location>
</feature>
<dbReference type="PATRIC" id="fig|472175.3.peg.3155"/>
<dbReference type="eggNOG" id="COG2177">
    <property type="taxonomic scope" value="Bacteria"/>
</dbReference>
<evidence type="ECO:0000256" key="1">
    <source>
        <dbReference type="SAM" id="Phobius"/>
    </source>
</evidence>
<protein>
    <submittedName>
        <fullName evidence="2">Cell division protein</fullName>
    </submittedName>
</protein>
<dbReference type="GO" id="GO:0051301">
    <property type="term" value="P:cell division"/>
    <property type="evidence" value="ECO:0007669"/>
    <property type="project" value="UniProtKB-KW"/>
</dbReference>
<dbReference type="GO" id="GO:0016020">
    <property type="term" value="C:membrane"/>
    <property type="evidence" value="ECO:0007669"/>
    <property type="project" value="InterPro"/>
</dbReference>
<keyword evidence="3" id="KW-1185">Reference proteome</keyword>
<feature type="transmembrane region" description="Helical" evidence="1">
    <location>
        <begin position="203"/>
        <end position="225"/>
    </location>
</feature>
<evidence type="ECO:0000313" key="3">
    <source>
        <dbReference type="Proteomes" id="UP000053675"/>
    </source>
</evidence>
<feature type="transmembrane region" description="Helical" evidence="1">
    <location>
        <begin position="20"/>
        <end position="38"/>
    </location>
</feature>
<dbReference type="AlphaFoldDB" id="A0A084U7G7"/>
<keyword evidence="1" id="KW-0472">Membrane</keyword>
<sequence>MNQHTARPKARAKSAPSAKWQLNLSAMARTVISVLPFAKPARRQTPIVPPDNIAGRAMVLVIAIMTFLSCLTLGAVTLVRDTASTWQTQIAREATIQIKPDEGLDIDAALQTARGIAGEFTGVLQATIVDNEATARLLEPWLGTGLDIEELPVPRLVIVTIDPREKPDFEAMRARLAEEVPSANLDDHRTWVDRLVAMARTTVTIGLSVLALMLVATALTVIFATRGAMSGNGHVIEVLHFVGAEAPYIARQFRRHFLLAGMRGAAAGGIAAIIVFVLFSWWSARNVATPEADQASALFGDFAIGLSGYMGVGLIVCVIAILTAATSHFTVISFLKRIET</sequence>
<name>A0A084U7G7_9HYPH</name>
<dbReference type="PANTHER" id="PTHR47755:SF1">
    <property type="entry name" value="CELL DIVISION PROTEIN FTSX"/>
    <property type="match status" value="1"/>
</dbReference>
<dbReference type="GO" id="GO:0032153">
    <property type="term" value="C:cell division site"/>
    <property type="evidence" value="ECO:0007669"/>
    <property type="project" value="TreeGrafter"/>
</dbReference>
<comment type="caution">
    <text evidence="2">The sequence shown here is derived from an EMBL/GenBank/DDBJ whole genome shotgun (WGS) entry which is preliminary data.</text>
</comment>
<dbReference type="EMBL" id="JMQM01000002">
    <property type="protein sequence ID" value="KFB08903.1"/>
    <property type="molecule type" value="Genomic_DNA"/>
</dbReference>
<dbReference type="InterPro" id="IPR004513">
    <property type="entry name" value="FtsX"/>
</dbReference>
<feature type="transmembrane region" description="Helical" evidence="1">
    <location>
        <begin position="58"/>
        <end position="79"/>
    </location>
</feature>
<reference evidence="2 3" key="1">
    <citation type="submission" date="2014-05" db="EMBL/GenBank/DDBJ databases">
        <title>Draft Genome Sequence of Nitratireductor basaltis Strain UMTGB225, A Marine Bacterium Isolated from Green Barrel Tunicate.</title>
        <authorList>
            <person name="Gan H.Y."/>
        </authorList>
    </citation>
    <scope>NUCLEOTIDE SEQUENCE [LARGE SCALE GENOMIC DNA]</scope>
    <source>
        <strain evidence="2 3">UMTGB225</strain>
    </source>
</reference>
<keyword evidence="1" id="KW-1133">Transmembrane helix</keyword>